<dbReference type="Proteomes" id="UP000054383">
    <property type="component" value="Unassembled WGS sequence"/>
</dbReference>
<dbReference type="AlphaFoldDB" id="A0A0U1LPP3"/>
<dbReference type="GO" id="GO:0000981">
    <property type="term" value="F:DNA-binding transcription factor activity, RNA polymerase II-specific"/>
    <property type="evidence" value="ECO:0007669"/>
    <property type="project" value="InterPro"/>
</dbReference>
<dbReference type="InterPro" id="IPR051059">
    <property type="entry name" value="VerF-like"/>
</dbReference>
<evidence type="ECO:0000256" key="7">
    <source>
        <dbReference type="PROSITE-ProRule" id="PRU00042"/>
    </source>
</evidence>
<dbReference type="EMBL" id="CVMT01000002">
    <property type="protein sequence ID" value="CRG85131.1"/>
    <property type="molecule type" value="Genomic_DNA"/>
</dbReference>
<dbReference type="GO" id="GO:0000978">
    <property type="term" value="F:RNA polymerase II cis-regulatory region sequence-specific DNA binding"/>
    <property type="evidence" value="ECO:0007669"/>
    <property type="project" value="InterPro"/>
</dbReference>
<sequence>MLALRCDNLGPHHLMMSSGRRPTMRSILNNDDNPSFAVRKNVDSLPQVSAFENRFHNSDHSESGTAWSSHLMQQQHTLTTWATTAPSIARDFRGQRQPYPTESPISPLPTVHSREPSFGSNDGLTSPANPPETEKKPKKNKYACPYAASHSCTATFTTSGHAARHGKKHTGEKSVHCPICNKAFTRKDNMKQHRRIHKNSVKEPSSPESKWQNNSDQEHQDNSLPESDGEDTSAGSSPAQSN</sequence>
<feature type="region of interest" description="Disordered" evidence="8">
    <location>
        <begin position="186"/>
        <end position="242"/>
    </location>
</feature>
<dbReference type="PROSITE" id="PS50157">
    <property type="entry name" value="ZINC_FINGER_C2H2_2"/>
    <property type="match status" value="2"/>
</dbReference>
<dbReference type="Pfam" id="PF00096">
    <property type="entry name" value="zf-C2H2"/>
    <property type="match status" value="1"/>
</dbReference>
<evidence type="ECO:0000256" key="4">
    <source>
        <dbReference type="ARBA" id="ARBA00022771"/>
    </source>
</evidence>
<evidence type="ECO:0000256" key="5">
    <source>
        <dbReference type="ARBA" id="ARBA00022833"/>
    </source>
</evidence>
<dbReference type="GO" id="GO:0008270">
    <property type="term" value="F:zinc ion binding"/>
    <property type="evidence" value="ECO:0007669"/>
    <property type="project" value="UniProtKB-KW"/>
</dbReference>
<keyword evidence="2" id="KW-0479">Metal-binding</keyword>
<gene>
    <name evidence="10" type="ORF">PISL3812_02259</name>
</gene>
<evidence type="ECO:0000256" key="8">
    <source>
        <dbReference type="SAM" id="MobiDB-lite"/>
    </source>
</evidence>
<accession>A0A0U1LPP3</accession>
<dbReference type="OrthoDB" id="6365676at2759"/>
<feature type="domain" description="C2H2-type" evidence="9">
    <location>
        <begin position="175"/>
        <end position="202"/>
    </location>
</feature>
<feature type="compositionally biased region" description="Polar residues" evidence="8">
    <location>
        <begin position="202"/>
        <end position="215"/>
    </location>
</feature>
<evidence type="ECO:0000256" key="1">
    <source>
        <dbReference type="ARBA" id="ARBA00004123"/>
    </source>
</evidence>
<proteinExistence type="predicted"/>
<dbReference type="SMART" id="SM00355">
    <property type="entry name" value="ZnF_C2H2"/>
    <property type="match status" value="1"/>
</dbReference>
<evidence type="ECO:0000313" key="10">
    <source>
        <dbReference type="EMBL" id="CRG85131.1"/>
    </source>
</evidence>
<dbReference type="PANTHER" id="PTHR40626:SF11">
    <property type="entry name" value="ZINC FINGER PROTEIN YPR022C"/>
    <property type="match status" value="1"/>
</dbReference>
<evidence type="ECO:0000259" key="9">
    <source>
        <dbReference type="PROSITE" id="PS50157"/>
    </source>
</evidence>
<dbReference type="Gene3D" id="3.30.160.60">
    <property type="entry name" value="Classic Zinc Finger"/>
    <property type="match status" value="1"/>
</dbReference>
<name>A0A0U1LPP3_TALIS</name>
<evidence type="ECO:0000256" key="3">
    <source>
        <dbReference type="ARBA" id="ARBA00022737"/>
    </source>
</evidence>
<dbReference type="FunFam" id="3.30.160.60:FF:002343">
    <property type="entry name" value="Zinc finger protein 33A"/>
    <property type="match status" value="1"/>
</dbReference>
<dbReference type="STRING" id="28573.A0A0U1LPP3"/>
<dbReference type="InterPro" id="IPR013087">
    <property type="entry name" value="Znf_C2H2_type"/>
</dbReference>
<feature type="domain" description="C2H2-type" evidence="9">
    <location>
        <begin position="142"/>
        <end position="174"/>
    </location>
</feature>
<reference evidence="10 11" key="1">
    <citation type="submission" date="2015-04" db="EMBL/GenBank/DDBJ databases">
        <authorList>
            <person name="Syromyatnikov M.Y."/>
            <person name="Popov V.N."/>
        </authorList>
    </citation>
    <scope>NUCLEOTIDE SEQUENCE [LARGE SCALE GENOMIC DNA]</scope>
    <source>
        <strain evidence="10">WF-38-12</strain>
    </source>
</reference>
<evidence type="ECO:0000256" key="2">
    <source>
        <dbReference type="ARBA" id="ARBA00022723"/>
    </source>
</evidence>
<dbReference type="SUPFAM" id="SSF57667">
    <property type="entry name" value="beta-beta-alpha zinc fingers"/>
    <property type="match status" value="1"/>
</dbReference>
<dbReference type="GO" id="GO:0005634">
    <property type="term" value="C:nucleus"/>
    <property type="evidence" value="ECO:0007669"/>
    <property type="project" value="UniProtKB-SubCell"/>
</dbReference>
<dbReference type="OMA" id="VEYAPTQ"/>
<evidence type="ECO:0000256" key="6">
    <source>
        <dbReference type="ARBA" id="ARBA00023242"/>
    </source>
</evidence>
<dbReference type="PANTHER" id="PTHR40626">
    <property type="entry name" value="MIP31509P"/>
    <property type="match status" value="1"/>
</dbReference>
<protein>
    <recommendedName>
        <fullName evidence="9">C2H2-type domain-containing protein</fullName>
    </recommendedName>
</protein>
<dbReference type="InterPro" id="IPR036236">
    <property type="entry name" value="Znf_C2H2_sf"/>
</dbReference>
<dbReference type="GO" id="GO:0000785">
    <property type="term" value="C:chromatin"/>
    <property type="evidence" value="ECO:0007669"/>
    <property type="project" value="TreeGrafter"/>
</dbReference>
<keyword evidence="6" id="KW-0539">Nucleus</keyword>
<feature type="region of interest" description="Disordered" evidence="8">
    <location>
        <begin position="94"/>
        <end position="139"/>
    </location>
</feature>
<feature type="compositionally biased region" description="Polar residues" evidence="8">
    <location>
        <begin position="233"/>
        <end position="242"/>
    </location>
</feature>
<keyword evidence="3" id="KW-0677">Repeat</keyword>
<organism evidence="10 11">
    <name type="scientific">Talaromyces islandicus</name>
    <name type="common">Penicillium islandicum</name>
    <dbReference type="NCBI Taxonomy" id="28573"/>
    <lineage>
        <taxon>Eukaryota</taxon>
        <taxon>Fungi</taxon>
        <taxon>Dikarya</taxon>
        <taxon>Ascomycota</taxon>
        <taxon>Pezizomycotina</taxon>
        <taxon>Eurotiomycetes</taxon>
        <taxon>Eurotiomycetidae</taxon>
        <taxon>Eurotiales</taxon>
        <taxon>Trichocomaceae</taxon>
        <taxon>Talaromyces</taxon>
        <taxon>Talaromyces sect. Islandici</taxon>
    </lineage>
</organism>
<keyword evidence="11" id="KW-1185">Reference proteome</keyword>
<dbReference type="PROSITE" id="PS00028">
    <property type="entry name" value="ZINC_FINGER_C2H2_1"/>
    <property type="match status" value="1"/>
</dbReference>
<comment type="subcellular location">
    <subcellularLocation>
        <location evidence="1">Nucleus</location>
    </subcellularLocation>
</comment>
<keyword evidence="4 7" id="KW-0863">Zinc-finger</keyword>
<keyword evidence="5" id="KW-0862">Zinc</keyword>
<evidence type="ECO:0000313" key="11">
    <source>
        <dbReference type="Proteomes" id="UP000054383"/>
    </source>
</evidence>